<evidence type="ECO:0000313" key="5">
    <source>
        <dbReference type="Proteomes" id="UP000557566"/>
    </source>
</evidence>
<dbReference type="CDD" id="cd08249">
    <property type="entry name" value="enoyl_reductase_like"/>
    <property type="match status" value="1"/>
</dbReference>
<dbReference type="SUPFAM" id="SSF51735">
    <property type="entry name" value="NAD(P)-binding Rossmann-fold domains"/>
    <property type="match status" value="1"/>
</dbReference>
<dbReference type="AlphaFoldDB" id="A0A8H4PN50"/>
<dbReference type="Gene3D" id="3.40.50.720">
    <property type="entry name" value="NAD(P)-binding Rossmann-like Domain"/>
    <property type="match status" value="1"/>
</dbReference>
<comment type="caution">
    <text evidence="4">The sequence shown here is derived from an EMBL/GenBank/DDBJ whole genome shotgun (WGS) entry which is preliminary data.</text>
</comment>
<keyword evidence="5" id="KW-1185">Reference proteome</keyword>
<dbReference type="InterPro" id="IPR011032">
    <property type="entry name" value="GroES-like_sf"/>
</dbReference>
<accession>A0A8H4PN50</accession>
<evidence type="ECO:0000256" key="2">
    <source>
        <dbReference type="ARBA" id="ARBA00023002"/>
    </source>
</evidence>
<dbReference type="Gene3D" id="3.90.180.10">
    <property type="entry name" value="Medium-chain alcohol dehydrogenases, catalytic domain"/>
    <property type="match status" value="1"/>
</dbReference>
<dbReference type="GO" id="GO:0016651">
    <property type="term" value="F:oxidoreductase activity, acting on NAD(P)H"/>
    <property type="evidence" value="ECO:0007669"/>
    <property type="project" value="InterPro"/>
</dbReference>
<name>A0A8H4PN50_9HYPO</name>
<dbReference type="InterPro" id="IPR036291">
    <property type="entry name" value="NAD(P)-bd_dom_sf"/>
</dbReference>
<dbReference type="EMBL" id="JAAVMX010000009">
    <property type="protein sequence ID" value="KAF4504460.1"/>
    <property type="molecule type" value="Genomic_DNA"/>
</dbReference>
<dbReference type="SMART" id="SM00829">
    <property type="entry name" value="PKS_ER"/>
    <property type="match status" value="1"/>
</dbReference>
<evidence type="ECO:0000259" key="3">
    <source>
        <dbReference type="SMART" id="SM00829"/>
    </source>
</evidence>
<organism evidence="4 5">
    <name type="scientific">Ophiocordyceps sinensis</name>
    <dbReference type="NCBI Taxonomy" id="72228"/>
    <lineage>
        <taxon>Eukaryota</taxon>
        <taxon>Fungi</taxon>
        <taxon>Dikarya</taxon>
        <taxon>Ascomycota</taxon>
        <taxon>Pezizomycotina</taxon>
        <taxon>Sordariomycetes</taxon>
        <taxon>Hypocreomycetidae</taxon>
        <taxon>Hypocreales</taxon>
        <taxon>Ophiocordycipitaceae</taxon>
        <taxon>Ophiocordyceps</taxon>
    </lineage>
</organism>
<dbReference type="Pfam" id="PF08240">
    <property type="entry name" value="ADH_N"/>
    <property type="match status" value="1"/>
</dbReference>
<protein>
    <recommendedName>
        <fullName evidence="3">Enoyl reductase (ER) domain-containing protein</fullName>
    </recommendedName>
</protein>
<dbReference type="PANTHER" id="PTHR45348:SF2">
    <property type="entry name" value="ZINC-TYPE ALCOHOL DEHYDROGENASE-LIKE PROTEIN C2E1P3.01"/>
    <property type="match status" value="1"/>
</dbReference>
<feature type="domain" description="Enoyl reductase (ER)" evidence="3">
    <location>
        <begin position="14"/>
        <end position="344"/>
    </location>
</feature>
<dbReference type="InterPro" id="IPR047122">
    <property type="entry name" value="Trans-enoyl_RdTase-like"/>
</dbReference>
<reference evidence="4 5" key="1">
    <citation type="journal article" date="2020" name="Genome Biol. Evol.">
        <title>A new high-quality draft genome assembly of the Chinese cordyceps Ophiocordyceps sinensis.</title>
        <authorList>
            <person name="Shu R."/>
            <person name="Zhang J."/>
            <person name="Meng Q."/>
            <person name="Zhang H."/>
            <person name="Zhou G."/>
            <person name="Li M."/>
            <person name="Wu P."/>
            <person name="Zhao Y."/>
            <person name="Chen C."/>
            <person name="Qin Q."/>
        </authorList>
    </citation>
    <scope>NUCLEOTIDE SEQUENCE [LARGE SCALE GENOMIC DNA]</scope>
    <source>
        <strain evidence="4 5">IOZ07</strain>
    </source>
</reference>
<evidence type="ECO:0000313" key="4">
    <source>
        <dbReference type="EMBL" id="KAF4504460.1"/>
    </source>
</evidence>
<dbReference type="PANTHER" id="PTHR45348">
    <property type="entry name" value="HYPOTHETICAL OXIDOREDUCTASE (EUROFUNG)"/>
    <property type="match status" value="1"/>
</dbReference>
<proteinExistence type="inferred from homology"/>
<dbReference type="InterPro" id="IPR013154">
    <property type="entry name" value="ADH-like_N"/>
</dbReference>
<dbReference type="OrthoDB" id="2152029at2759"/>
<keyword evidence="2" id="KW-0560">Oxidoreductase</keyword>
<gene>
    <name evidence="4" type="ORF">G6O67_007910</name>
</gene>
<evidence type="ECO:0000256" key="1">
    <source>
        <dbReference type="ARBA" id="ARBA00008072"/>
    </source>
</evidence>
<sequence length="351" mass="37411">MRTQSTQKALVATGERSARLVSDWPIPALRPDYILVKTVAVALNPTDWKHMDGLAAPGALIGCDYAGTVEEVGKEVRKPFRKGDRVYGIAHGGNAVHLEDGSFAEYITVKGDIQAKLPNNLGFQEAATLGVGITTVGQSLYQSLKLALPTDPVRNPVPVLIYGGSTATGTLAIQFAKLSGYTVLTTCSPRMFDLARSRGADAVFDYTLPGSATAIREYSKNNLQLVLDTIATDASARYCGEAISSEGGVYTALSDVSIPRDNVSNRWTLAYTALGEAFMFGPIPFPAKPGDGEFIERFWSMAEGLVAEGKVQPHPPRICPGGLKGALDGLKLMREGRVSGEKLVCCVADTP</sequence>
<dbReference type="InterPro" id="IPR020843">
    <property type="entry name" value="ER"/>
</dbReference>
<dbReference type="SUPFAM" id="SSF50129">
    <property type="entry name" value="GroES-like"/>
    <property type="match status" value="1"/>
</dbReference>
<comment type="similarity">
    <text evidence="1">Belongs to the zinc-containing alcohol dehydrogenase family.</text>
</comment>
<dbReference type="Proteomes" id="UP000557566">
    <property type="component" value="Unassembled WGS sequence"/>
</dbReference>